<accession>A0A1M6H9H3</accession>
<reference evidence="2 3" key="1">
    <citation type="submission" date="2016-11" db="EMBL/GenBank/DDBJ databases">
        <authorList>
            <person name="Jaros S."/>
            <person name="Januszkiewicz K."/>
            <person name="Wedrychowicz H."/>
        </authorList>
    </citation>
    <scope>NUCLEOTIDE SEQUENCE [LARGE SCALE GENOMIC DNA]</scope>
    <source>
        <strain evidence="2 3">DSM 21425</strain>
    </source>
</reference>
<feature type="transmembrane region" description="Helical" evidence="1">
    <location>
        <begin position="126"/>
        <end position="147"/>
    </location>
</feature>
<dbReference type="EMBL" id="FQYY01000010">
    <property type="protein sequence ID" value="SHJ18910.1"/>
    <property type="molecule type" value="Genomic_DNA"/>
</dbReference>
<keyword evidence="1" id="KW-1133">Transmembrane helix</keyword>
<organism evidence="2 3">
    <name type="scientific">Mesonia phycicola</name>
    <dbReference type="NCBI Taxonomy" id="579105"/>
    <lineage>
        <taxon>Bacteria</taxon>
        <taxon>Pseudomonadati</taxon>
        <taxon>Bacteroidota</taxon>
        <taxon>Flavobacteriia</taxon>
        <taxon>Flavobacteriales</taxon>
        <taxon>Flavobacteriaceae</taxon>
        <taxon>Mesonia</taxon>
    </lineage>
</organism>
<feature type="transmembrane region" description="Helical" evidence="1">
    <location>
        <begin position="14"/>
        <end position="34"/>
    </location>
</feature>
<name>A0A1M6H9H3_9FLAO</name>
<keyword evidence="3" id="KW-1185">Reference proteome</keyword>
<dbReference type="Proteomes" id="UP000184225">
    <property type="component" value="Unassembled WGS sequence"/>
</dbReference>
<keyword evidence="1" id="KW-0472">Membrane</keyword>
<dbReference type="STRING" id="579105.SAMN04488096_1108"/>
<proteinExistence type="predicted"/>
<dbReference type="AlphaFoldDB" id="A0A1M6H9H3"/>
<evidence type="ECO:0000313" key="2">
    <source>
        <dbReference type="EMBL" id="SHJ18910.1"/>
    </source>
</evidence>
<dbReference type="OrthoDB" id="894278at2"/>
<feature type="transmembrane region" description="Helical" evidence="1">
    <location>
        <begin position="98"/>
        <end position="120"/>
    </location>
</feature>
<sequence>MKTNYLFPNKFKRIGWFILIPSAIIGLVTLVYQYEPSFLDFNVPAILVNELKFSESKKFFRMVNNNVLNEIFGILIIISSLIVAFSKEKSEDEYISKIRLESLVWAVYFNYGILLFSFLFIFDLSFLWVMIFNMFTVLLFFIIRFNWRISKLKKSANYEE</sequence>
<gene>
    <name evidence="2" type="ORF">SAMN04488096_1108</name>
</gene>
<protein>
    <submittedName>
        <fullName evidence="2">Uncharacterized protein</fullName>
    </submittedName>
</protein>
<evidence type="ECO:0000256" key="1">
    <source>
        <dbReference type="SAM" id="Phobius"/>
    </source>
</evidence>
<feature type="transmembrane region" description="Helical" evidence="1">
    <location>
        <begin position="67"/>
        <end position="86"/>
    </location>
</feature>
<evidence type="ECO:0000313" key="3">
    <source>
        <dbReference type="Proteomes" id="UP000184225"/>
    </source>
</evidence>
<dbReference type="RefSeq" id="WP_073153282.1">
    <property type="nucleotide sequence ID" value="NZ_FQYY01000010.1"/>
</dbReference>
<keyword evidence="1" id="KW-0812">Transmembrane</keyword>